<evidence type="ECO:0000256" key="2">
    <source>
        <dbReference type="ARBA" id="ARBA00022692"/>
    </source>
</evidence>
<evidence type="ECO:0000256" key="1">
    <source>
        <dbReference type="ARBA" id="ARBA00004370"/>
    </source>
</evidence>
<comment type="subcellular location">
    <subcellularLocation>
        <location evidence="1">Membrane</location>
    </subcellularLocation>
</comment>
<keyword evidence="2 5" id="KW-0812">Transmembrane</keyword>
<keyword evidence="4 5" id="KW-0472">Membrane</keyword>
<dbReference type="PANTHER" id="PTHR23241">
    <property type="entry name" value="LATE EMBRYOGENESIS ABUNDANT PLANTS LEA-RELATED"/>
    <property type="match status" value="1"/>
</dbReference>
<proteinExistence type="predicted"/>
<evidence type="ECO:0000313" key="7">
    <source>
        <dbReference type="EMBL" id="CAI6340770.1"/>
    </source>
</evidence>
<dbReference type="PANTHER" id="PTHR23241:SF102">
    <property type="entry name" value="LD23009P"/>
    <property type="match status" value="1"/>
</dbReference>
<evidence type="ECO:0000259" key="6">
    <source>
        <dbReference type="Pfam" id="PF13664"/>
    </source>
</evidence>
<keyword evidence="8" id="KW-1185">Reference proteome</keyword>
<evidence type="ECO:0000256" key="5">
    <source>
        <dbReference type="SAM" id="Phobius"/>
    </source>
</evidence>
<comment type="caution">
    <text evidence="7">The sequence shown here is derived from an EMBL/GenBank/DDBJ whole genome shotgun (WGS) entry which is preliminary data.</text>
</comment>
<dbReference type="GO" id="GO:0016020">
    <property type="term" value="C:membrane"/>
    <property type="evidence" value="ECO:0007669"/>
    <property type="project" value="UniProtKB-SubCell"/>
</dbReference>
<gene>
    <name evidence="7" type="ORF">PDIGIT_LOCUS13955</name>
</gene>
<dbReference type="AlphaFoldDB" id="A0A9W4URE8"/>
<dbReference type="OrthoDB" id="1641132at2759"/>
<accession>A0A9W4URE8</accession>
<dbReference type="InterPro" id="IPR053009">
    <property type="entry name" value="Xanthocillin_Biosynth-Assoc"/>
</dbReference>
<dbReference type="InterPro" id="IPR025423">
    <property type="entry name" value="TMEM205-like"/>
</dbReference>
<evidence type="ECO:0000256" key="4">
    <source>
        <dbReference type="ARBA" id="ARBA00023136"/>
    </source>
</evidence>
<protein>
    <recommendedName>
        <fullName evidence="6">TMEM205-like domain-containing protein</fullName>
    </recommendedName>
</protein>
<dbReference type="Pfam" id="PF13664">
    <property type="entry name" value="DUF4149"/>
    <property type="match status" value="1"/>
</dbReference>
<dbReference type="Proteomes" id="UP001152607">
    <property type="component" value="Unassembled WGS sequence"/>
</dbReference>
<keyword evidence="3 5" id="KW-1133">Transmembrane helix</keyword>
<reference evidence="7" key="1">
    <citation type="submission" date="2023-01" db="EMBL/GenBank/DDBJ databases">
        <authorList>
            <person name="Van Ghelder C."/>
            <person name="Rancurel C."/>
        </authorList>
    </citation>
    <scope>NUCLEOTIDE SEQUENCE</scope>
    <source>
        <strain evidence="7">CNCM I-4278</strain>
    </source>
</reference>
<feature type="domain" description="TMEM205-like" evidence="6">
    <location>
        <begin position="45"/>
        <end position="144"/>
    </location>
</feature>
<evidence type="ECO:0000256" key="3">
    <source>
        <dbReference type="ARBA" id="ARBA00022989"/>
    </source>
</evidence>
<name>A0A9W4URE8_9PLEO</name>
<feature type="transmembrane region" description="Helical" evidence="5">
    <location>
        <begin position="115"/>
        <end position="135"/>
    </location>
</feature>
<evidence type="ECO:0000313" key="8">
    <source>
        <dbReference type="Proteomes" id="UP001152607"/>
    </source>
</evidence>
<sequence length="205" mass="22976">MGANINPELKNQLHCTKFEENHLVLIMPIPSHISLSAVLAPAHLLAYSTLLGTQLYQSIIIVKVAFQALPYEAFTTLQKKLFPTYFRCQSTLLLLTATTIPPYGPLSRGARDWRVFAPLIITGITAVLNLVYFGPKSSRLMMVRRFQSEMEARNGPEGNSSKSAEMEKLDRSFKRAHAMSIHLNAIAIGATLWYGWSLASHLRFE</sequence>
<feature type="transmembrane region" description="Helical" evidence="5">
    <location>
        <begin position="176"/>
        <end position="196"/>
    </location>
</feature>
<dbReference type="EMBL" id="CAOQHR010000011">
    <property type="protein sequence ID" value="CAI6340770.1"/>
    <property type="molecule type" value="Genomic_DNA"/>
</dbReference>
<organism evidence="7 8">
    <name type="scientific">Periconia digitata</name>
    <dbReference type="NCBI Taxonomy" id="1303443"/>
    <lineage>
        <taxon>Eukaryota</taxon>
        <taxon>Fungi</taxon>
        <taxon>Dikarya</taxon>
        <taxon>Ascomycota</taxon>
        <taxon>Pezizomycotina</taxon>
        <taxon>Dothideomycetes</taxon>
        <taxon>Pleosporomycetidae</taxon>
        <taxon>Pleosporales</taxon>
        <taxon>Massarineae</taxon>
        <taxon>Periconiaceae</taxon>
        <taxon>Periconia</taxon>
    </lineage>
</organism>